<dbReference type="PIRSF" id="PIRSF007487">
    <property type="entry name" value="Competence-induced_CoiA_bac"/>
    <property type="match status" value="1"/>
</dbReference>
<organism evidence="3 4">
    <name type="scientific">Streptococcus gordonii</name>
    <dbReference type="NCBI Taxonomy" id="1302"/>
    <lineage>
        <taxon>Bacteria</taxon>
        <taxon>Bacillati</taxon>
        <taxon>Bacillota</taxon>
        <taxon>Bacilli</taxon>
        <taxon>Lactobacillales</taxon>
        <taxon>Streptococcaceae</taxon>
        <taxon>Streptococcus</taxon>
    </lineage>
</organism>
<gene>
    <name evidence="3" type="primary">coiA</name>
    <name evidence="3" type="ORF">TZ86_00983</name>
</gene>
<dbReference type="AlphaFoldDB" id="A0AAW3H7V8"/>
<evidence type="ECO:0000259" key="1">
    <source>
        <dbReference type="Pfam" id="PF06054"/>
    </source>
</evidence>
<evidence type="ECO:0000259" key="2">
    <source>
        <dbReference type="Pfam" id="PF25164"/>
    </source>
</evidence>
<dbReference type="RefSeq" id="WP_045503916.1">
    <property type="nucleotide sequence ID" value="NZ_JYGL01000001.1"/>
</dbReference>
<dbReference type="Pfam" id="PF06054">
    <property type="entry name" value="CoiA_nuc"/>
    <property type="match status" value="1"/>
</dbReference>
<evidence type="ECO:0000313" key="3">
    <source>
        <dbReference type="EMBL" id="KJQ59137.1"/>
    </source>
</evidence>
<protein>
    <submittedName>
        <fullName evidence="3">Competence protein CoiA</fullName>
    </submittedName>
</protein>
<feature type="domain" description="Competence protein CoiA-like N-terminal" evidence="2">
    <location>
        <begin position="21"/>
        <end position="57"/>
    </location>
</feature>
<accession>A0AAW3H7V8</accession>
<dbReference type="Pfam" id="PF25164">
    <property type="entry name" value="CoiA_N"/>
    <property type="match status" value="1"/>
</dbReference>
<sequence>MFSARDKDGKVLHLLRESSVSKGDYFCPGCGGPVRLKKGKIMQPHFAHIRLSDCHYSVENESKEHLNLKAALFRWANQTTRVDVEVFLPDLQQVADVLVDERLVLEVQCSSLSQDRLWERSHRYRKAGYQVLWLLGKKLWLRQTLTPLQKQFLYFSQNMGFHIWELDEERKTLRLKYLIHEDLHGGLQYKEKEFPFEKGELLDILRLPFSKQEMSSFLVKSDPDICHYIRQQLYYRNPKWMKKQASYYQKGKNLLTMSREEFYPQVRPIRSDQPLCQISQDLSTYYENFQRYYQHSPDKKYQIVYPPAFYASLDQSC</sequence>
<feature type="domain" description="Competence protein CoiA nuclease-like" evidence="1">
    <location>
        <begin position="61"/>
        <end position="177"/>
    </location>
</feature>
<reference evidence="3 4" key="1">
    <citation type="submission" date="2015-02" db="EMBL/GenBank/DDBJ databases">
        <title>Evolution of amylase-binding proteins of oral streptococcal species.</title>
        <authorList>
            <person name="Haase E.M."/>
        </authorList>
    </citation>
    <scope>NUCLEOTIDE SEQUENCE [LARGE SCALE GENOMIC DNA]</scope>
    <source>
        <strain evidence="3 4">G9B</strain>
    </source>
</reference>
<evidence type="ECO:0000313" key="4">
    <source>
        <dbReference type="Proteomes" id="UP000033658"/>
    </source>
</evidence>
<dbReference type="InterPro" id="IPR057253">
    <property type="entry name" value="CoiA-like_N"/>
</dbReference>
<proteinExistence type="predicted"/>
<name>A0AAW3H7V8_STRGN</name>
<dbReference type="Proteomes" id="UP000033658">
    <property type="component" value="Unassembled WGS sequence"/>
</dbReference>
<dbReference type="InterPro" id="IPR010330">
    <property type="entry name" value="CoiA_nuc"/>
</dbReference>
<dbReference type="InterPro" id="IPR021176">
    <property type="entry name" value="Competence-induced_CoiA"/>
</dbReference>
<dbReference type="EMBL" id="JYGL01000001">
    <property type="protein sequence ID" value="KJQ59137.1"/>
    <property type="molecule type" value="Genomic_DNA"/>
</dbReference>
<comment type="caution">
    <text evidence="3">The sequence shown here is derived from an EMBL/GenBank/DDBJ whole genome shotgun (WGS) entry which is preliminary data.</text>
</comment>